<dbReference type="KEGG" id="orp:MOP44_08855"/>
<dbReference type="RefSeq" id="WP_260795683.1">
    <property type="nucleotide sequence ID" value="NZ_CP093313.1"/>
</dbReference>
<evidence type="ECO:0000313" key="1">
    <source>
        <dbReference type="EMBL" id="UWZ86040.1"/>
    </source>
</evidence>
<gene>
    <name evidence="1" type="ORF">MOP44_08855</name>
</gene>
<organism evidence="1 2">
    <name type="scientific">Occallatibacter riparius</name>
    <dbReference type="NCBI Taxonomy" id="1002689"/>
    <lineage>
        <taxon>Bacteria</taxon>
        <taxon>Pseudomonadati</taxon>
        <taxon>Acidobacteriota</taxon>
        <taxon>Terriglobia</taxon>
        <taxon>Terriglobales</taxon>
        <taxon>Acidobacteriaceae</taxon>
        <taxon>Occallatibacter</taxon>
    </lineage>
</organism>
<protein>
    <recommendedName>
        <fullName evidence="3">Capsid protein</fullName>
    </recommendedName>
</protein>
<evidence type="ECO:0008006" key="3">
    <source>
        <dbReference type="Google" id="ProtNLM"/>
    </source>
</evidence>
<dbReference type="AlphaFoldDB" id="A0A9J7BTR9"/>
<evidence type="ECO:0000313" key="2">
    <source>
        <dbReference type="Proteomes" id="UP001059380"/>
    </source>
</evidence>
<dbReference type="Proteomes" id="UP001059380">
    <property type="component" value="Chromosome"/>
</dbReference>
<proteinExistence type="predicted"/>
<accession>A0A9J7BTR9</accession>
<reference evidence="1" key="1">
    <citation type="submission" date="2021-04" db="EMBL/GenBank/DDBJ databases">
        <title>Phylogenetic analysis of Acidobacteriaceae.</title>
        <authorList>
            <person name="Qiu L."/>
            <person name="Zhang Q."/>
        </authorList>
    </citation>
    <scope>NUCLEOTIDE SEQUENCE</scope>
    <source>
        <strain evidence="1">DSM 25168</strain>
    </source>
</reference>
<dbReference type="EMBL" id="CP093313">
    <property type="protein sequence ID" value="UWZ86040.1"/>
    <property type="molecule type" value="Genomic_DNA"/>
</dbReference>
<keyword evidence="2" id="KW-1185">Reference proteome</keyword>
<sequence length="324" mass="34946">MNNSVSFADIHAAADYIGPGAVEVPLYQTEIFDICRRSSPFGQRIKQVPATGHPSRFFEETALPNPGTAGFVNPRSIVAPTVSPTRVERSVPLKAIVAQINYNLFDIELGQQQQQFAYLQAKDLVDTVSGVMVTHDVALWNGNDTSLSAPTTTQYMGAIAQIQAGGNTTTIGTSASIVDGLKSTVAQMVANNGYHVRPTAIYANPVLLDLIDREMKTEYNVVLNSDQITGGFRVKMLSTQAGDLPLIPDWSLSYTGTPGSGSAVLPAYIVTEDLIEYHWLGDAAPRIFQLGTPNSLAHQYVAVKFGGVVVKGANYAHYQVLVDR</sequence>
<name>A0A9J7BTR9_9BACT</name>